<keyword evidence="12 17" id="KW-0560">Oxidoreductase</keyword>
<dbReference type="EC" id="1.3.5.2" evidence="4 17"/>
<keyword evidence="14" id="KW-0472">Membrane</keyword>
<dbReference type="InterPro" id="IPR001295">
    <property type="entry name" value="Dihydroorotate_DH_CS"/>
</dbReference>
<name>A0A4W5Q6G7_9TELE</name>
<keyword evidence="10" id="KW-0809">Transit peptide</keyword>
<evidence type="ECO:0000256" key="6">
    <source>
        <dbReference type="ARBA" id="ARBA00022630"/>
    </source>
</evidence>
<evidence type="ECO:0000259" key="18">
    <source>
        <dbReference type="Pfam" id="PF01180"/>
    </source>
</evidence>
<evidence type="ECO:0000256" key="10">
    <source>
        <dbReference type="ARBA" id="ARBA00022946"/>
    </source>
</evidence>
<dbReference type="InterPro" id="IPR050074">
    <property type="entry name" value="DHO_dehydrogenase"/>
</dbReference>
<reference evidence="19" key="3">
    <citation type="submission" date="2025-09" db="UniProtKB">
        <authorList>
            <consortium name="Ensembl"/>
        </authorList>
    </citation>
    <scope>IDENTIFICATION</scope>
</reference>
<evidence type="ECO:0000256" key="5">
    <source>
        <dbReference type="ARBA" id="ARBA00017599"/>
    </source>
</evidence>
<reference evidence="19" key="2">
    <citation type="submission" date="2025-08" db="UniProtKB">
        <authorList>
            <consortium name="Ensembl"/>
        </authorList>
    </citation>
    <scope>IDENTIFICATION</scope>
</reference>
<dbReference type="SUPFAM" id="SSF51395">
    <property type="entry name" value="FMN-linked oxidoreductases"/>
    <property type="match status" value="1"/>
</dbReference>
<protein>
    <recommendedName>
        <fullName evidence="5 17">Dihydroorotate dehydrogenase (quinone), mitochondrial</fullName>
        <shortName evidence="17">DHOdehase</shortName>
        <ecNumber evidence="4 17">1.3.5.2</ecNumber>
    </recommendedName>
</protein>
<dbReference type="AlphaFoldDB" id="A0A4W5Q6G7"/>
<dbReference type="PROSITE" id="PS00911">
    <property type="entry name" value="DHODEHASE_1"/>
    <property type="match status" value="1"/>
</dbReference>
<keyword evidence="8" id="KW-0812">Transmembrane</keyword>
<evidence type="ECO:0000256" key="2">
    <source>
        <dbReference type="ARBA" id="ARBA00005161"/>
    </source>
</evidence>
<dbReference type="HAMAP" id="MF_00225">
    <property type="entry name" value="DHO_dh_type2"/>
    <property type="match status" value="1"/>
</dbReference>
<keyword evidence="20" id="KW-1185">Reference proteome</keyword>
<dbReference type="NCBIfam" id="TIGR01036">
    <property type="entry name" value="pyrD_sub2"/>
    <property type="match status" value="1"/>
</dbReference>
<accession>A0A4W5Q6G7</accession>
<evidence type="ECO:0000256" key="15">
    <source>
        <dbReference type="ARBA" id="ARBA00033714"/>
    </source>
</evidence>
<evidence type="ECO:0000256" key="12">
    <source>
        <dbReference type="ARBA" id="ARBA00023002"/>
    </source>
</evidence>
<feature type="domain" description="Dihydroorotate dehydrogenase catalytic" evidence="18">
    <location>
        <begin position="76"/>
        <end position="375"/>
    </location>
</feature>
<comment type="pathway">
    <text evidence="2 17">Pyrimidine metabolism; UMP biosynthesis via de novo pathway; orotate from (S)-dihydroorotate (quinone route): step 1/1.</text>
</comment>
<comment type="subcellular location">
    <subcellularLocation>
        <location evidence="1 17">Mitochondrion inner membrane</location>
        <topology evidence="1 17">Single-pass membrane protein</topology>
    </subcellularLocation>
</comment>
<evidence type="ECO:0000256" key="3">
    <source>
        <dbReference type="ARBA" id="ARBA00005359"/>
    </source>
</evidence>
<evidence type="ECO:0000313" key="20">
    <source>
        <dbReference type="Proteomes" id="UP000314982"/>
    </source>
</evidence>
<proteinExistence type="inferred from homology"/>
<dbReference type="Ensembl" id="ENSHHUT00000071848.1">
    <property type="protein sequence ID" value="ENSHHUP00000069525.1"/>
    <property type="gene ID" value="ENSHHUG00000040963.1"/>
</dbReference>
<evidence type="ECO:0000256" key="8">
    <source>
        <dbReference type="ARBA" id="ARBA00022692"/>
    </source>
</evidence>
<comment type="function">
    <text evidence="15">Catalyzes the conversion of dihydroorotate to orotate with quinone as electron acceptor. Required for UMP biosynthesis via de novo pathway.</text>
</comment>
<dbReference type="GO" id="GO:0005743">
    <property type="term" value="C:mitochondrial inner membrane"/>
    <property type="evidence" value="ECO:0007669"/>
    <property type="project" value="UniProtKB-SubCell"/>
</dbReference>
<dbReference type="UniPathway" id="UPA00070">
    <property type="reaction ID" value="UER00946"/>
</dbReference>
<dbReference type="NCBIfam" id="NF003652">
    <property type="entry name" value="PRK05286.2-5"/>
    <property type="match status" value="1"/>
</dbReference>
<dbReference type="InterPro" id="IPR005720">
    <property type="entry name" value="Dihydroorotate_DH_cat"/>
</dbReference>
<evidence type="ECO:0000256" key="9">
    <source>
        <dbReference type="ARBA" id="ARBA00022792"/>
    </source>
</evidence>
<evidence type="ECO:0000256" key="13">
    <source>
        <dbReference type="ARBA" id="ARBA00023128"/>
    </source>
</evidence>
<dbReference type="NCBIfam" id="NF003645">
    <property type="entry name" value="PRK05286.1-2"/>
    <property type="match status" value="1"/>
</dbReference>
<dbReference type="GO" id="GO:0106430">
    <property type="term" value="F:dihydroorotate dehydrogenase (quinone) activity"/>
    <property type="evidence" value="ECO:0007669"/>
    <property type="project" value="UniProtKB-EC"/>
</dbReference>
<keyword evidence="9 17" id="KW-0999">Mitochondrion inner membrane</keyword>
<organism evidence="19 20">
    <name type="scientific">Hucho hucho</name>
    <name type="common">huchen</name>
    <dbReference type="NCBI Taxonomy" id="62062"/>
    <lineage>
        <taxon>Eukaryota</taxon>
        <taxon>Metazoa</taxon>
        <taxon>Chordata</taxon>
        <taxon>Craniata</taxon>
        <taxon>Vertebrata</taxon>
        <taxon>Euteleostomi</taxon>
        <taxon>Actinopterygii</taxon>
        <taxon>Neopterygii</taxon>
        <taxon>Teleostei</taxon>
        <taxon>Protacanthopterygii</taxon>
        <taxon>Salmoniformes</taxon>
        <taxon>Salmonidae</taxon>
        <taxon>Salmoninae</taxon>
        <taxon>Hucho</taxon>
    </lineage>
</organism>
<dbReference type="Proteomes" id="UP000314982">
    <property type="component" value="Unassembled WGS sequence"/>
</dbReference>
<comment type="catalytic activity">
    <reaction evidence="16 17">
        <text>(S)-dihydroorotate + a quinone = orotate + a quinol</text>
        <dbReference type="Rhea" id="RHEA:30187"/>
        <dbReference type="ChEBI" id="CHEBI:24646"/>
        <dbReference type="ChEBI" id="CHEBI:30839"/>
        <dbReference type="ChEBI" id="CHEBI:30864"/>
        <dbReference type="ChEBI" id="CHEBI:132124"/>
        <dbReference type="EC" id="1.3.5.2"/>
    </reaction>
</comment>
<dbReference type="InterPro" id="IPR005719">
    <property type="entry name" value="Dihydroorotate_DH_2"/>
</dbReference>
<dbReference type="FunFam" id="3.20.20.70:FF:000066">
    <property type="entry name" value="Dihydroorotate dehydrogenase (quinone), mitochondrial"/>
    <property type="match status" value="1"/>
</dbReference>
<dbReference type="Gene3D" id="3.20.20.70">
    <property type="entry name" value="Aldolase class I"/>
    <property type="match status" value="1"/>
</dbReference>
<dbReference type="PANTHER" id="PTHR48109:SF4">
    <property type="entry name" value="DIHYDROOROTATE DEHYDROGENASE (QUINONE), MITOCHONDRIAL"/>
    <property type="match status" value="1"/>
</dbReference>
<comment type="similarity">
    <text evidence="3 17">Belongs to the dihydroorotate dehydrogenase family. Type 2 subfamily.</text>
</comment>
<evidence type="ECO:0000256" key="14">
    <source>
        <dbReference type="ARBA" id="ARBA00023136"/>
    </source>
</evidence>
<sequence length="406" mass="43681">MAGQLKRLQDAGKIIGSGSVLFVSYLTAVGDERFYTNQLMPLLQRIVGAETAHVMAVRLIGLGLVPLNRYQDPVSLEVNVLGRKYKNPIGIAAGFDKHGEAVDGLYRLGFGFVEVGTITPKPQEGNPKPRVFRLTTDQAVINRYGFNSCGLAAAQERLKAREGTQVELTKAGLPLGINLGKNKLSQDAVADYLEGVRTLGPLADYLVVNVSSPNTPGLRDLQGKGELRQLLYKVLKERDALQGGSRPPVLVKIAPDLTAQDKQDIADVVTELGVDGLLVSNTTVSRPETLQDPQSKEVGGLSGQPIKELSTRTVREMYSLTKGKVPIIGVGGVASGQDALDKICAGASLVQLYTSLTYQGPPVVTKIKRELEQLLKEQGFASISDAVGADHRGAEERFQQQSREGQ</sequence>
<keyword evidence="11" id="KW-1133">Transmembrane helix</keyword>
<evidence type="ECO:0000256" key="1">
    <source>
        <dbReference type="ARBA" id="ARBA00004434"/>
    </source>
</evidence>
<dbReference type="CDD" id="cd04738">
    <property type="entry name" value="DHOD_2_like"/>
    <property type="match status" value="1"/>
</dbReference>
<evidence type="ECO:0000256" key="4">
    <source>
        <dbReference type="ARBA" id="ARBA00012791"/>
    </source>
</evidence>
<evidence type="ECO:0000256" key="16">
    <source>
        <dbReference type="ARBA" id="ARBA00048639"/>
    </source>
</evidence>
<reference evidence="20" key="1">
    <citation type="submission" date="2018-06" db="EMBL/GenBank/DDBJ databases">
        <title>Genome assembly of Danube salmon.</title>
        <authorList>
            <person name="Macqueen D.J."/>
            <person name="Gundappa M.K."/>
        </authorList>
    </citation>
    <scope>NUCLEOTIDE SEQUENCE [LARGE SCALE GENOMIC DNA]</scope>
</reference>
<evidence type="ECO:0000313" key="19">
    <source>
        <dbReference type="Ensembl" id="ENSHHUP00000069525.1"/>
    </source>
</evidence>
<dbReference type="PROSITE" id="PS00912">
    <property type="entry name" value="DHODEHASE_2"/>
    <property type="match status" value="1"/>
</dbReference>
<dbReference type="InterPro" id="IPR013785">
    <property type="entry name" value="Aldolase_TIM"/>
</dbReference>
<keyword evidence="13 17" id="KW-0496">Mitochondrion</keyword>
<comment type="cofactor">
    <cofactor evidence="17">
        <name>FMN</name>
        <dbReference type="ChEBI" id="CHEBI:58210"/>
    </cofactor>
    <text evidence="17">Binds 1 FMN per subunit.</text>
</comment>
<keyword evidence="7 17" id="KW-0288">FMN</keyword>
<keyword evidence="6 17" id="KW-0285">Flavoprotein</keyword>
<dbReference type="GO" id="GO:0006207">
    <property type="term" value="P:'de novo' pyrimidine nucleobase biosynthetic process"/>
    <property type="evidence" value="ECO:0007669"/>
    <property type="project" value="InterPro"/>
</dbReference>
<dbReference type="GO" id="GO:0044205">
    <property type="term" value="P:'de novo' UMP biosynthetic process"/>
    <property type="evidence" value="ECO:0007669"/>
    <property type="project" value="UniProtKB-UniPathway"/>
</dbReference>
<dbReference type="PANTHER" id="PTHR48109">
    <property type="entry name" value="DIHYDROOROTATE DEHYDROGENASE (QUINONE), MITOCHONDRIAL-RELATED"/>
    <property type="match status" value="1"/>
</dbReference>
<dbReference type="GeneTree" id="ENSGT00500000044924"/>
<evidence type="ECO:0000256" key="17">
    <source>
        <dbReference type="RuleBase" id="RU361255"/>
    </source>
</evidence>
<evidence type="ECO:0000256" key="11">
    <source>
        <dbReference type="ARBA" id="ARBA00022989"/>
    </source>
</evidence>
<dbReference type="Pfam" id="PF01180">
    <property type="entry name" value="DHO_dh"/>
    <property type="match status" value="1"/>
</dbReference>
<evidence type="ECO:0000256" key="7">
    <source>
        <dbReference type="ARBA" id="ARBA00022643"/>
    </source>
</evidence>